<dbReference type="InterPro" id="IPR036291">
    <property type="entry name" value="NAD(P)-bd_dom_sf"/>
</dbReference>
<keyword evidence="4" id="KW-1185">Reference proteome</keyword>
<proteinExistence type="inferred from homology"/>
<evidence type="ECO:0000313" key="3">
    <source>
        <dbReference type="EMBL" id="GJC89241.1"/>
    </source>
</evidence>
<dbReference type="PANTHER" id="PTHR43477">
    <property type="entry name" value="DIHYDROANTICAPSIN 7-DEHYDROGENASE"/>
    <property type="match status" value="1"/>
</dbReference>
<organism evidence="3 4">
    <name type="scientific">Colletotrichum liriopes</name>
    <dbReference type="NCBI Taxonomy" id="708192"/>
    <lineage>
        <taxon>Eukaryota</taxon>
        <taxon>Fungi</taxon>
        <taxon>Dikarya</taxon>
        <taxon>Ascomycota</taxon>
        <taxon>Pezizomycotina</taxon>
        <taxon>Sordariomycetes</taxon>
        <taxon>Hypocreomycetidae</taxon>
        <taxon>Glomerellales</taxon>
        <taxon>Glomerellaceae</taxon>
        <taxon>Colletotrichum</taxon>
        <taxon>Colletotrichum spaethianum species complex</taxon>
    </lineage>
</organism>
<dbReference type="InterPro" id="IPR002347">
    <property type="entry name" value="SDR_fam"/>
</dbReference>
<gene>
    <name evidence="3" type="ORF">ColLi_12079</name>
</gene>
<name>A0AA37GZJ5_9PEZI</name>
<dbReference type="Gene3D" id="3.40.50.720">
    <property type="entry name" value="NAD(P)-binding Rossmann-like Domain"/>
    <property type="match status" value="1"/>
</dbReference>
<evidence type="ECO:0000313" key="4">
    <source>
        <dbReference type="Proteomes" id="UP001055172"/>
    </source>
</evidence>
<reference evidence="3 4" key="1">
    <citation type="submission" date="2021-07" db="EMBL/GenBank/DDBJ databases">
        <title>Genome data of Colletotrichum spaethianum.</title>
        <authorList>
            <person name="Utami Y.D."/>
            <person name="Hiruma K."/>
        </authorList>
    </citation>
    <scope>NUCLEOTIDE SEQUENCE [LARGE SCALE GENOMIC DNA]</scope>
    <source>
        <strain evidence="3 4">MAFF 242679</strain>
    </source>
</reference>
<dbReference type="InterPro" id="IPR051122">
    <property type="entry name" value="SDR_DHRS6-like"/>
</dbReference>
<dbReference type="Proteomes" id="UP001055172">
    <property type="component" value="Unassembled WGS sequence"/>
</dbReference>
<protein>
    <recommendedName>
        <fullName evidence="5">Short-chain dehydrogenase</fullName>
    </recommendedName>
</protein>
<dbReference type="Pfam" id="PF00106">
    <property type="entry name" value="adh_short"/>
    <property type="match status" value="1"/>
</dbReference>
<dbReference type="SUPFAM" id="SSF51735">
    <property type="entry name" value="NAD(P)-binding Rossmann-fold domains"/>
    <property type="match status" value="1"/>
</dbReference>
<sequence length="242" mass="26362">MAQVTETVLVIGATGNIGIAAILGALRSGRNVLAVVRNQDSAKKLFEHLSEGQDSITVVEADVISDHGVQGVVDKVRAGSLPAFQHVFSSVGGGYTEKTMLEATTAELREFMTHNFESNFFAYRATVPYLLEQRSQPCTWTTCTGSQGDKGDRALPAISQGAMFSMAFSACKSLADTNVRFNEIYLDQRVEVDVVAEQHGTMRSSVFGRVYANILARTDVKGCRVRVESEEDVDNLRTENKA</sequence>
<evidence type="ECO:0008006" key="5">
    <source>
        <dbReference type="Google" id="ProtNLM"/>
    </source>
</evidence>
<evidence type="ECO:0000256" key="2">
    <source>
        <dbReference type="ARBA" id="ARBA00023002"/>
    </source>
</evidence>
<keyword evidence="2" id="KW-0560">Oxidoreductase</keyword>
<comment type="caution">
    <text evidence="3">The sequence shown here is derived from an EMBL/GenBank/DDBJ whole genome shotgun (WGS) entry which is preliminary data.</text>
</comment>
<dbReference type="PANTHER" id="PTHR43477:SF1">
    <property type="entry name" value="DIHYDROANTICAPSIN 7-DEHYDROGENASE"/>
    <property type="match status" value="1"/>
</dbReference>
<comment type="similarity">
    <text evidence="1">Belongs to the short-chain dehydrogenases/reductases (SDR) family.</text>
</comment>
<dbReference type="AlphaFoldDB" id="A0AA37GZJ5"/>
<evidence type="ECO:0000256" key="1">
    <source>
        <dbReference type="ARBA" id="ARBA00006484"/>
    </source>
</evidence>
<accession>A0AA37GZJ5</accession>
<dbReference type="GO" id="GO:0016491">
    <property type="term" value="F:oxidoreductase activity"/>
    <property type="evidence" value="ECO:0007669"/>
    <property type="project" value="UniProtKB-KW"/>
</dbReference>
<dbReference type="EMBL" id="BPPX01000039">
    <property type="protein sequence ID" value="GJC89241.1"/>
    <property type="molecule type" value="Genomic_DNA"/>
</dbReference>
<dbReference type="CDD" id="cd05233">
    <property type="entry name" value="SDR_c"/>
    <property type="match status" value="1"/>
</dbReference>